<dbReference type="SUPFAM" id="SSF54427">
    <property type="entry name" value="NTF2-like"/>
    <property type="match status" value="1"/>
</dbReference>
<evidence type="ECO:0000259" key="1">
    <source>
        <dbReference type="Pfam" id="PF14534"/>
    </source>
</evidence>
<evidence type="ECO:0000313" key="2">
    <source>
        <dbReference type="EMBL" id="UWZ34747.1"/>
    </source>
</evidence>
<organism evidence="2 3">
    <name type="scientific">Dactylosporangium roseum</name>
    <dbReference type="NCBI Taxonomy" id="47989"/>
    <lineage>
        <taxon>Bacteria</taxon>
        <taxon>Bacillati</taxon>
        <taxon>Actinomycetota</taxon>
        <taxon>Actinomycetes</taxon>
        <taxon>Micromonosporales</taxon>
        <taxon>Micromonosporaceae</taxon>
        <taxon>Dactylosporangium</taxon>
    </lineage>
</organism>
<sequence>MPCLTAGVRDQIAIPAAAYRLVTRGGFSLTDRMTSDFNIHTDSVNLTNDASQHPWTFARAFNTGDAAVVEQVYEPGGVFVAAPGQPVAGAARAAANQRFLDLGLPIDVRPRHVYVADDIALLIVDWTIDGQGADGQHVHLQGTATDVARRGPDGCWRYVIDNPFGTARL</sequence>
<keyword evidence="3" id="KW-1185">Reference proteome</keyword>
<evidence type="ECO:0000313" key="3">
    <source>
        <dbReference type="Proteomes" id="UP001058271"/>
    </source>
</evidence>
<dbReference type="InterPro" id="IPR027843">
    <property type="entry name" value="DUF4440"/>
</dbReference>
<name>A0ABY5YZW2_9ACTN</name>
<dbReference type="Pfam" id="PF14534">
    <property type="entry name" value="DUF4440"/>
    <property type="match status" value="1"/>
</dbReference>
<protein>
    <submittedName>
        <fullName evidence="2">DUF4440 domain-containing protein</fullName>
    </submittedName>
</protein>
<feature type="domain" description="DUF4440" evidence="1">
    <location>
        <begin position="57"/>
        <end position="157"/>
    </location>
</feature>
<dbReference type="Proteomes" id="UP001058271">
    <property type="component" value="Chromosome"/>
</dbReference>
<dbReference type="Gene3D" id="3.10.450.50">
    <property type="match status" value="1"/>
</dbReference>
<accession>A0ABY5YZW2</accession>
<dbReference type="EMBL" id="CP073721">
    <property type="protein sequence ID" value="UWZ34747.1"/>
    <property type="molecule type" value="Genomic_DNA"/>
</dbReference>
<proteinExistence type="predicted"/>
<gene>
    <name evidence="2" type="ORF">Drose_26555</name>
</gene>
<reference evidence="2" key="1">
    <citation type="submission" date="2021-04" db="EMBL/GenBank/DDBJ databases">
        <title>Biosynthetic gene clusters of Dactylosporangioum roseum.</title>
        <authorList>
            <person name="Hartkoorn R.C."/>
            <person name="Beaudoing E."/>
            <person name="Hot D."/>
            <person name="Moureu S."/>
        </authorList>
    </citation>
    <scope>NUCLEOTIDE SEQUENCE</scope>
    <source>
        <strain evidence="2">NRRL B-16295</strain>
    </source>
</reference>
<dbReference type="InterPro" id="IPR032710">
    <property type="entry name" value="NTF2-like_dom_sf"/>
</dbReference>